<dbReference type="InterPro" id="IPR029058">
    <property type="entry name" value="AB_hydrolase_fold"/>
</dbReference>
<protein>
    <submittedName>
        <fullName evidence="1">Uncharacterized protein</fullName>
    </submittedName>
</protein>
<accession>A0A398AK57</accession>
<dbReference type="EMBL" id="CM010629">
    <property type="protein sequence ID" value="RID75733.1"/>
    <property type="molecule type" value="Genomic_DNA"/>
</dbReference>
<proteinExistence type="predicted"/>
<dbReference type="PANTHER" id="PTHR33428">
    <property type="entry name" value="CHLOROPHYLLASE-2, CHLOROPLASTIC"/>
    <property type="match status" value="1"/>
</dbReference>
<reference evidence="1 2" key="1">
    <citation type="submission" date="2018-06" db="EMBL/GenBank/DDBJ databases">
        <title>WGS assembly of Brassica rapa FPsc.</title>
        <authorList>
            <person name="Bowman J."/>
            <person name="Kohchi T."/>
            <person name="Yamato K."/>
            <person name="Jenkins J."/>
            <person name="Shu S."/>
            <person name="Ishizaki K."/>
            <person name="Yamaoka S."/>
            <person name="Nishihama R."/>
            <person name="Nakamura Y."/>
            <person name="Berger F."/>
            <person name="Adam C."/>
            <person name="Aki S."/>
            <person name="Althoff F."/>
            <person name="Araki T."/>
            <person name="Arteaga-Vazquez M."/>
            <person name="Balasubrmanian S."/>
            <person name="Bauer D."/>
            <person name="Boehm C."/>
            <person name="Briginshaw L."/>
            <person name="Caballero-Perez J."/>
            <person name="Catarino B."/>
            <person name="Chen F."/>
            <person name="Chiyoda S."/>
            <person name="Chovatia M."/>
            <person name="Davies K."/>
            <person name="Delmans M."/>
            <person name="Demura T."/>
            <person name="Dierschke T."/>
            <person name="Dolan L."/>
            <person name="Dorantes-Acosta A."/>
            <person name="Eklund D."/>
            <person name="Florent S."/>
            <person name="Flores-Sandoval E."/>
            <person name="Fujiyama A."/>
            <person name="Fukuzawa H."/>
            <person name="Galik B."/>
            <person name="Grimanelli D."/>
            <person name="Grimwood J."/>
            <person name="Grossniklaus U."/>
            <person name="Hamada T."/>
            <person name="Haseloff J."/>
            <person name="Hetherington A."/>
            <person name="Higo A."/>
            <person name="Hirakawa Y."/>
            <person name="Hundley H."/>
            <person name="Ikeda Y."/>
            <person name="Inoue K."/>
            <person name="Inoue S."/>
            <person name="Ishida S."/>
            <person name="Jia Q."/>
            <person name="Kakita M."/>
            <person name="Kanazawa T."/>
            <person name="Kawai Y."/>
            <person name="Kawashima T."/>
            <person name="Kennedy M."/>
            <person name="Kinose K."/>
            <person name="Kinoshita T."/>
            <person name="Kohara Y."/>
            <person name="Koide E."/>
            <person name="Komatsu K."/>
            <person name="Kopischke S."/>
            <person name="Kubo M."/>
            <person name="Kyozuka J."/>
            <person name="Lagercrantz U."/>
            <person name="Lin S."/>
            <person name="Lindquist E."/>
            <person name="Lipzen A."/>
            <person name="Lu C."/>
            <person name="Luna E."/>
            <person name="Martienssen R."/>
            <person name="Minamino N."/>
            <person name="Mizutani M."/>
            <person name="Mizutani M."/>
            <person name="Mochizuki N."/>
            <person name="Monte I."/>
            <person name="Mosher R."/>
            <person name="Nagasaki H."/>
            <person name="Nakagami H."/>
            <person name="Naramoto S."/>
            <person name="Nishitani K."/>
            <person name="Ohtani M."/>
            <person name="Okamoto T."/>
            <person name="Okumura M."/>
            <person name="Phillips J."/>
            <person name="Pollak B."/>
            <person name="Reinders A."/>
            <person name="Roevekamp M."/>
            <person name="Sano R."/>
            <person name="Sawa S."/>
            <person name="Schmid M."/>
            <person name="Shirakawa M."/>
            <person name="Solano R."/>
            <person name="Spunde A."/>
            <person name="Suetsugu N."/>
            <person name="Sugano S."/>
            <person name="Sugiyama A."/>
            <person name="Sun R."/>
            <person name="Suzuki Y."/>
            <person name="Takenaka M."/>
            <person name="Takezawa D."/>
            <person name="Tomogane H."/>
            <person name="Tsuzuki M."/>
            <person name="Ueda T."/>
            <person name="Umeda M."/>
            <person name="Ward J."/>
            <person name="Watanabe Y."/>
            <person name="Yazaki K."/>
            <person name="Yokoyama R."/>
            <person name="Yoshitake Y."/>
            <person name="Yotsui I."/>
            <person name="Zachgo S."/>
            <person name="Schmutz J."/>
        </authorList>
    </citation>
    <scope>NUCLEOTIDE SEQUENCE [LARGE SCALE GENOMIC DNA]</scope>
    <source>
        <strain evidence="2">cv. B-3</strain>
    </source>
</reference>
<evidence type="ECO:0000313" key="1">
    <source>
        <dbReference type="EMBL" id="RID75733.1"/>
    </source>
</evidence>
<dbReference type="InterPro" id="IPR017395">
    <property type="entry name" value="Chlorophyllase-like"/>
</dbReference>
<dbReference type="Gene3D" id="3.40.50.1820">
    <property type="entry name" value="alpha/beta hydrolase"/>
    <property type="match status" value="1"/>
</dbReference>
<dbReference type="AlphaFoldDB" id="A0A398AK57"/>
<name>A0A398AK57_BRACM</name>
<dbReference type="Pfam" id="PF07224">
    <property type="entry name" value="Chlorophyllase"/>
    <property type="match status" value="2"/>
</dbReference>
<evidence type="ECO:0000313" key="2">
    <source>
        <dbReference type="Proteomes" id="UP000264353"/>
    </source>
</evidence>
<dbReference type="PANTHER" id="PTHR33428:SF2">
    <property type="entry name" value="CHLOROPHYLLASE-2"/>
    <property type="match status" value="1"/>
</dbReference>
<sequence>MSSSSSRNAFVDGKYKPDLLTVDLASRCRCYKTTPSSSLTPPPPPKSLLVATPVEEGEYPVVMLLHGYLLYNSFYSQLMLHVSSYGFIVIAPQLYNIAGPDTMDEIKSTAEIIDWLSVGLNHFLPPQVTPNLSKFALTGHSRGGKTAFAVALKKFGYSSELKISALIGVDPVDGTGKVIGSGLGELARNPLFPPCAPTGVNHREFFQECQGPAWHFVAKDYGHLDMLDDDTKGLRGKSSYCLCKNGEERKPMRRFIGGIVVSFLMAYLEDDDCELMKIKDGCHEGVPVEIQEFEVKK</sequence>
<dbReference type="Proteomes" id="UP000264353">
    <property type="component" value="Chromosome A2"/>
</dbReference>
<dbReference type="UniPathway" id="UPA00674"/>
<organism evidence="1 2">
    <name type="scientific">Brassica campestris</name>
    <name type="common">Field mustard</name>
    <dbReference type="NCBI Taxonomy" id="3711"/>
    <lineage>
        <taxon>Eukaryota</taxon>
        <taxon>Viridiplantae</taxon>
        <taxon>Streptophyta</taxon>
        <taxon>Embryophyta</taxon>
        <taxon>Tracheophyta</taxon>
        <taxon>Spermatophyta</taxon>
        <taxon>Magnoliopsida</taxon>
        <taxon>eudicotyledons</taxon>
        <taxon>Gunneridae</taxon>
        <taxon>Pentapetalae</taxon>
        <taxon>rosids</taxon>
        <taxon>malvids</taxon>
        <taxon>Brassicales</taxon>
        <taxon>Brassicaceae</taxon>
        <taxon>Brassiceae</taxon>
        <taxon>Brassica</taxon>
    </lineage>
</organism>
<dbReference type="GO" id="GO:0015996">
    <property type="term" value="P:chlorophyll catabolic process"/>
    <property type="evidence" value="ECO:0007669"/>
    <property type="project" value="UniProtKB-UniPathway"/>
</dbReference>
<dbReference type="SUPFAM" id="SSF53474">
    <property type="entry name" value="alpha/beta-Hydrolases"/>
    <property type="match status" value="1"/>
</dbReference>
<gene>
    <name evidence="1" type="ORF">BRARA_B02762</name>
</gene>